<protein>
    <recommendedName>
        <fullName evidence="16">Peptidoglycan D,D-transpeptidase FtsI</fullName>
        <ecNumber evidence="16">3.4.16.4</ecNumber>
    </recommendedName>
    <alternativeName>
        <fullName evidence="16">Penicillin-binding protein 3</fullName>
        <shortName evidence="16">PBP-3</shortName>
    </alternativeName>
</protein>
<reference evidence="19 20" key="1">
    <citation type="submission" date="2019-12" db="EMBL/GenBank/DDBJ databases">
        <title>Novel species isolated from a subtropical stream in China.</title>
        <authorList>
            <person name="Lu H."/>
        </authorList>
    </citation>
    <scope>NUCLEOTIDE SEQUENCE [LARGE SCALE GENOMIC DNA]</scope>
    <source>
        <strain evidence="19 20">DS3</strain>
    </source>
</reference>
<keyword evidence="3 16" id="KW-0997">Cell inner membrane</keyword>
<dbReference type="Pfam" id="PF00905">
    <property type="entry name" value="Transpeptidase"/>
    <property type="match status" value="1"/>
</dbReference>
<dbReference type="SUPFAM" id="SSF56519">
    <property type="entry name" value="Penicillin binding protein dimerisation domain"/>
    <property type="match status" value="1"/>
</dbReference>
<dbReference type="GO" id="GO:0006508">
    <property type="term" value="P:proteolysis"/>
    <property type="evidence" value="ECO:0007669"/>
    <property type="project" value="UniProtKB-KW"/>
</dbReference>
<accession>A0A6N9HJA4</accession>
<dbReference type="HAMAP" id="MF_02080">
    <property type="entry name" value="FtsI_transpept"/>
    <property type="match status" value="1"/>
</dbReference>
<dbReference type="Gene3D" id="3.30.450.330">
    <property type="match status" value="1"/>
</dbReference>
<comment type="caution">
    <text evidence="19">The sequence shown here is derived from an EMBL/GenBank/DDBJ whole genome shotgun (WGS) entry which is preliminary data.</text>
</comment>
<evidence type="ECO:0000256" key="3">
    <source>
        <dbReference type="ARBA" id="ARBA00022519"/>
    </source>
</evidence>
<evidence type="ECO:0000256" key="9">
    <source>
        <dbReference type="ARBA" id="ARBA00022960"/>
    </source>
</evidence>
<keyword evidence="20" id="KW-1185">Reference proteome</keyword>
<keyword evidence="12 16" id="KW-0472">Membrane</keyword>
<keyword evidence="9 16" id="KW-0133">Cell shape</keyword>
<dbReference type="InterPro" id="IPR050515">
    <property type="entry name" value="Beta-lactam/transpept"/>
</dbReference>
<evidence type="ECO:0000259" key="18">
    <source>
        <dbReference type="Pfam" id="PF03717"/>
    </source>
</evidence>
<comment type="catalytic activity">
    <reaction evidence="16">
        <text>Preferential cleavage: (Ac)2-L-Lys-D-Ala-|-D-Ala. Also transpeptidation of peptidyl-alanyl moieties that are N-acyl substituents of D-alanine.</text>
        <dbReference type="EC" id="3.4.16.4"/>
    </reaction>
</comment>
<evidence type="ECO:0000256" key="10">
    <source>
        <dbReference type="ARBA" id="ARBA00022984"/>
    </source>
</evidence>
<keyword evidence="10 16" id="KW-0573">Peptidoglycan synthesis</keyword>
<organism evidence="19 20">
    <name type="scientific">Pseudoduganella guangdongensis</name>
    <dbReference type="NCBI Taxonomy" id="2692179"/>
    <lineage>
        <taxon>Bacteria</taxon>
        <taxon>Pseudomonadati</taxon>
        <taxon>Pseudomonadota</taxon>
        <taxon>Betaproteobacteria</taxon>
        <taxon>Burkholderiales</taxon>
        <taxon>Oxalobacteraceae</taxon>
        <taxon>Telluria group</taxon>
        <taxon>Pseudoduganella</taxon>
    </lineage>
</organism>
<name>A0A6N9HJA4_9BURK</name>
<keyword evidence="8 16" id="KW-0378">Hydrolase</keyword>
<dbReference type="GO" id="GO:0009002">
    <property type="term" value="F:serine-type D-Ala-D-Ala carboxypeptidase activity"/>
    <property type="evidence" value="ECO:0007669"/>
    <property type="project" value="UniProtKB-UniRule"/>
</dbReference>
<keyword evidence="7 16" id="KW-0812">Transmembrane</keyword>
<dbReference type="GO" id="GO:0005886">
    <property type="term" value="C:plasma membrane"/>
    <property type="evidence" value="ECO:0007669"/>
    <property type="project" value="UniProtKB-UniRule"/>
</dbReference>
<dbReference type="GO" id="GO:0000917">
    <property type="term" value="P:division septum assembly"/>
    <property type="evidence" value="ECO:0007669"/>
    <property type="project" value="UniProtKB-KW"/>
</dbReference>
<dbReference type="GO" id="GO:0008955">
    <property type="term" value="F:peptidoglycan glycosyltransferase activity"/>
    <property type="evidence" value="ECO:0007669"/>
    <property type="project" value="InterPro"/>
</dbReference>
<sequence>MMRSSGGNGTARVARSKGVSFSKSPVLAVRLPTWRSRVVLFVLFVAFAALAARAVWLQGTSSQSQFLQEQGANRYQRTQELPAIRGKITDRNGQVLATSIPVRAIWASPDDLLAAPKDKFRALAGLLEMSEAELRKKLDSDRNLVYLKRQVEVETADKIKALDLDGMDIRPEYKRFYPQGEVMTHLVGFTNVDDKGQESMELAQQANLVGRPGSRRVIKDGRGRVVEDIGGKVEPHNGKDVTLSVDSKIQYIAYTQLKQAVEHFGAKAGGAVVLDVHTGEVLALANYPSYDPNDRRNLTGAQLRNRVMTDSFEPGSTLKPITVALALDSGRVKPSTLIDTGNGRYTIIDRTISDTKAHGVIDVAKIIETSSNIGTAKIALSMPPQEMWEMFTKVGFGQQPKWGFPGAVAGRVRPYKSWRPIEQATMSYGNGISVSVIQLARSYMMFARNGDTIPLSFEKVDKEPLGQQIIKPQTAAQMREMLENVVSGKEGTAKKAQIPGYRVGGKTGTAYKVENGRYAIPRKYIGSFVGMVPMSAPRFVIAVMIDEPTQNGHYGGSVAAPTFAAVAINALRASNVPPDSNVTEIVVPTDTGPEAM</sequence>
<dbReference type="Gene3D" id="1.10.150.770">
    <property type="match status" value="1"/>
</dbReference>
<dbReference type="GO" id="GO:0071555">
    <property type="term" value="P:cell wall organization"/>
    <property type="evidence" value="ECO:0007669"/>
    <property type="project" value="UniProtKB-KW"/>
</dbReference>
<keyword evidence="6 16" id="KW-0645">Protease</keyword>
<evidence type="ECO:0000313" key="19">
    <source>
        <dbReference type="EMBL" id="MYN03456.1"/>
    </source>
</evidence>
<evidence type="ECO:0000313" key="20">
    <source>
        <dbReference type="Proteomes" id="UP000448575"/>
    </source>
</evidence>
<dbReference type="UniPathway" id="UPA00219"/>
<feature type="domain" description="Penicillin-binding protein transpeptidase" evidence="17">
    <location>
        <begin position="269"/>
        <end position="566"/>
    </location>
</feature>
<dbReference type="GO" id="GO:0009252">
    <property type="term" value="P:peptidoglycan biosynthetic process"/>
    <property type="evidence" value="ECO:0007669"/>
    <property type="project" value="UniProtKB-UniRule"/>
</dbReference>
<keyword evidence="13 16" id="KW-0717">Septation</keyword>
<dbReference type="Pfam" id="PF03717">
    <property type="entry name" value="PBP_dimer"/>
    <property type="match status" value="1"/>
</dbReference>
<dbReference type="RefSeq" id="WP_161026433.1">
    <property type="nucleotide sequence ID" value="NZ_WWCJ01000010.1"/>
</dbReference>
<dbReference type="InterPro" id="IPR005311">
    <property type="entry name" value="PBP_dimer"/>
</dbReference>
<dbReference type="Gene3D" id="3.90.1310.10">
    <property type="entry name" value="Penicillin-binding protein 2a (Domain 2)"/>
    <property type="match status" value="1"/>
</dbReference>
<dbReference type="GO" id="GO:0008658">
    <property type="term" value="F:penicillin binding"/>
    <property type="evidence" value="ECO:0007669"/>
    <property type="project" value="InterPro"/>
</dbReference>
<proteinExistence type="inferred from homology"/>
<comment type="pathway">
    <text evidence="16">Cell wall biogenesis; peptidoglycan biosynthesis.</text>
</comment>
<evidence type="ECO:0000259" key="17">
    <source>
        <dbReference type="Pfam" id="PF00905"/>
    </source>
</evidence>
<dbReference type="InterPro" id="IPR036138">
    <property type="entry name" value="PBP_dimer_sf"/>
</dbReference>
<keyword evidence="5 16" id="KW-0121">Carboxypeptidase</keyword>
<dbReference type="Proteomes" id="UP000448575">
    <property type="component" value="Unassembled WGS sequence"/>
</dbReference>
<evidence type="ECO:0000256" key="6">
    <source>
        <dbReference type="ARBA" id="ARBA00022670"/>
    </source>
</evidence>
<evidence type="ECO:0000256" key="16">
    <source>
        <dbReference type="HAMAP-Rule" id="MF_02080"/>
    </source>
</evidence>
<evidence type="ECO:0000256" key="15">
    <source>
        <dbReference type="ARBA" id="ARBA00023316"/>
    </source>
</evidence>
<comment type="function">
    <text evidence="16">Catalyzes cross-linking of the peptidoglycan cell wall at the division septum.</text>
</comment>
<dbReference type="EMBL" id="WWCJ01000010">
    <property type="protein sequence ID" value="MYN03456.1"/>
    <property type="molecule type" value="Genomic_DNA"/>
</dbReference>
<dbReference type="Gene3D" id="3.40.710.10">
    <property type="entry name" value="DD-peptidase/beta-lactamase superfamily"/>
    <property type="match status" value="1"/>
</dbReference>
<dbReference type="EC" id="3.4.16.4" evidence="16"/>
<evidence type="ECO:0000256" key="14">
    <source>
        <dbReference type="ARBA" id="ARBA00023306"/>
    </source>
</evidence>
<dbReference type="AlphaFoldDB" id="A0A6N9HJA4"/>
<dbReference type="GO" id="GO:0043093">
    <property type="term" value="P:FtsZ-dependent cytokinesis"/>
    <property type="evidence" value="ECO:0007669"/>
    <property type="project" value="UniProtKB-UniRule"/>
</dbReference>
<keyword evidence="4 16" id="KW-0132">Cell division</keyword>
<evidence type="ECO:0000256" key="4">
    <source>
        <dbReference type="ARBA" id="ARBA00022618"/>
    </source>
</evidence>
<dbReference type="InterPro" id="IPR001460">
    <property type="entry name" value="PCN-bd_Tpept"/>
</dbReference>
<dbReference type="PANTHER" id="PTHR30627">
    <property type="entry name" value="PEPTIDOGLYCAN D,D-TRANSPEPTIDASE"/>
    <property type="match status" value="1"/>
</dbReference>
<evidence type="ECO:0000256" key="1">
    <source>
        <dbReference type="ARBA" id="ARBA00004370"/>
    </source>
</evidence>
<evidence type="ECO:0000256" key="8">
    <source>
        <dbReference type="ARBA" id="ARBA00022801"/>
    </source>
</evidence>
<dbReference type="InterPro" id="IPR037532">
    <property type="entry name" value="FtsI_transpept"/>
</dbReference>
<comment type="subcellular location">
    <subcellularLocation>
        <location evidence="1">Membrane</location>
    </subcellularLocation>
</comment>
<feature type="active site" description="Acyl-ester intermediate" evidence="16">
    <location>
        <position position="316"/>
    </location>
</feature>
<dbReference type="PANTHER" id="PTHR30627:SF1">
    <property type="entry name" value="PEPTIDOGLYCAN D,D-TRANSPEPTIDASE FTSI"/>
    <property type="match status" value="1"/>
</dbReference>
<evidence type="ECO:0000256" key="13">
    <source>
        <dbReference type="ARBA" id="ARBA00023210"/>
    </source>
</evidence>
<evidence type="ECO:0000256" key="5">
    <source>
        <dbReference type="ARBA" id="ARBA00022645"/>
    </source>
</evidence>
<evidence type="ECO:0000256" key="7">
    <source>
        <dbReference type="ARBA" id="ARBA00022692"/>
    </source>
</evidence>
<evidence type="ECO:0000256" key="11">
    <source>
        <dbReference type="ARBA" id="ARBA00022989"/>
    </source>
</evidence>
<dbReference type="GO" id="GO:0008360">
    <property type="term" value="P:regulation of cell shape"/>
    <property type="evidence" value="ECO:0007669"/>
    <property type="project" value="UniProtKB-KW"/>
</dbReference>
<dbReference type="SUPFAM" id="SSF56601">
    <property type="entry name" value="beta-lactamase/transpeptidase-like"/>
    <property type="match status" value="1"/>
</dbReference>
<keyword evidence="2 16" id="KW-1003">Cell membrane</keyword>
<keyword evidence="14 16" id="KW-0131">Cell cycle</keyword>
<evidence type="ECO:0000256" key="2">
    <source>
        <dbReference type="ARBA" id="ARBA00022475"/>
    </source>
</evidence>
<feature type="domain" description="Penicillin-binding protein dimerisation" evidence="18">
    <location>
        <begin position="81"/>
        <end position="227"/>
    </location>
</feature>
<gene>
    <name evidence="16" type="primary">ftsI</name>
    <name evidence="19" type="ORF">GTP41_15270</name>
</gene>
<comment type="similarity">
    <text evidence="16">Belongs to the transpeptidase family. FtsI subfamily.</text>
</comment>
<evidence type="ECO:0000256" key="12">
    <source>
        <dbReference type="ARBA" id="ARBA00023136"/>
    </source>
</evidence>
<keyword evidence="11 16" id="KW-1133">Transmembrane helix</keyword>
<dbReference type="InterPro" id="IPR012338">
    <property type="entry name" value="Beta-lactam/transpept-like"/>
</dbReference>
<keyword evidence="15 16" id="KW-0961">Cell wall biogenesis/degradation</keyword>